<dbReference type="GO" id="GO:0003700">
    <property type="term" value="F:DNA-binding transcription factor activity"/>
    <property type="evidence" value="ECO:0007669"/>
    <property type="project" value="InterPro"/>
</dbReference>
<dbReference type="SUPFAM" id="SSF46785">
    <property type="entry name" value="Winged helix' DNA-binding domain"/>
    <property type="match status" value="1"/>
</dbReference>
<dbReference type="PROSITE" id="PS50931">
    <property type="entry name" value="HTH_LYSR"/>
    <property type="match status" value="1"/>
</dbReference>
<dbReference type="STRING" id="655353.SAMN04488056_1109"/>
<reference evidence="6 7" key="1">
    <citation type="submission" date="2016-10" db="EMBL/GenBank/DDBJ databases">
        <authorList>
            <person name="de Groot N.N."/>
        </authorList>
    </citation>
    <scope>NUCLEOTIDE SEQUENCE [LARGE SCALE GENOMIC DNA]</scope>
    <source>
        <strain evidence="6 7">CGMCC 1.9157</strain>
    </source>
</reference>
<dbReference type="InterPro" id="IPR000847">
    <property type="entry name" value="LysR_HTH_N"/>
</dbReference>
<evidence type="ECO:0000256" key="1">
    <source>
        <dbReference type="ARBA" id="ARBA00009437"/>
    </source>
</evidence>
<dbReference type="RefSeq" id="WP_090074166.1">
    <property type="nucleotide sequence ID" value="NZ_FOVR01000010.1"/>
</dbReference>
<evidence type="ECO:0000256" key="2">
    <source>
        <dbReference type="ARBA" id="ARBA00023015"/>
    </source>
</evidence>
<gene>
    <name evidence="6" type="ORF">SAMN04488056_1109</name>
</gene>
<protein>
    <submittedName>
        <fullName evidence="6">DNA-binding transcriptional regulator, LysR family</fullName>
    </submittedName>
</protein>
<dbReference type="PANTHER" id="PTHR30126">
    <property type="entry name" value="HTH-TYPE TRANSCRIPTIONAL REGULATOR"/>
    <property type="match status" value="1"/>
</dbReference>
<dbReference type="InterPro" id="IPR005119">
    <property type="entry name" value="LysR_subst-bd"/>
</dbReference>
<dbReference type="GO" id="GO:0000976">
    <property type="term" value="F:transcription cis-regulatory region binding"/>
    <property type="evidence" value="ECO:0007669"/>
    <property type="project" value="TreeGrafter"/>
</dbReference>
<dbReference type="Pfam" id="PF03466">
    <property type="entry name" value="LysR_substrate"/>
    <property type="match status" value="1"/>
</dbReference>
<dbReference type="InterPro" id="IPR036390">
    <property type="entry name" value="WH_DNA-bd_sf"/>
</dbReference>
<organism evidence="6 7">
    <name type="scientific">Cohaesibacter marisflavi</name>
    <dbReference type="NCBI Taxonomy" id="655353"/>
    <lineage>
        <taxon>Bacteria</taxon>
        <taxon>Pseudomonadati</taxon>
        <taxon>Pseudomonadota</taxon>
        <taxon>Alphaproteobacteria</taxon>
        <taxon>Hyphomicrobiales</taxon>
        <taxon>Cohaesibacteraceae</taxon>
    </lineage>
</organism>
<dbReference type="Pfam" id="PF00126">
    <property type="entry name" value="HTH_1"/>
    <property type="match status" value="1"/>
</dbReference>
<dbReference type="Proteomes" id="UP000199236">
    <property type="component" value="Unassembled WGS sequence"/>
</dbReference>
<sequence length="295" mass="31643">MTLEQLTIFVAVAERQHITRAADAVGLTPSAVSASIKALEAFHNVKLFNRVGRGIELTEAGRLFLKEAKATLARANAAALVLSELGGLKRGVLHIHASQTIASYWLPSRMVHFHDLYPAIDLRLTVGNTQTVTRAIEEGQAEIGFIEGDIDAPLLRSAKLADDEIAIVVAPGHPLAIAVEQDWLGLIKRTLWVMREQGSGTRSTFETAMSSLGVSPEAINIALEFPSNEAVLSALVGSDYAGAVSRMAAGPLVATGQITFADVPFPPRDFMALSHKERALSPAAHEFLQLCHQAL</sequence>
<keyword evidence="2" id="KW-0805">Transcription regulation</keyword>
<dbReference type="Gene3D" id="1.10.10.10">
    <property type="entry name" value="Winged helix-like DNA-binding domain superfamily/Winged helix DNA-binding domain"/>
    <property type="match status" value="1"/>
</dbReference>
<feature type="domain" description="HTH lysR-type" evidence="5">
    <location>
        <begin position="1"/>
        <end position="58"/>
    </location>
</feature>
<dbReference type="EMBL" id="FOVR01000010">
    <property type="protein sequence ID" value="SFO64597.1"/>
    <property type="molecule type" value="Genomic_DNA"/>
</dbReference>
<keyword evidence="7" id="KW-1185">Reference proteome</keyword>
<evidence type="ECO:0000256" key="4">
    <source>
        <dbReference type="ARBA" id="ARBA00023163"/>
    </source>
</evidence>
<evidence type="ECO:0000313" key="6">
    <source>
        <dbReference type="EMBL" id="SFO64597.1"/>
    </source>
</evidence>
<dbReference type="AlphaFoldDB" id="A0A1I5IVP5"/>
<dbReference type="PANTHER" id="PTHR30126:SF39">
    <property type="entry name" value="HTH-TYPE TRANSCRIPTIONAL REGULATOR CYSL"/>
    <property type="match status" value="1"/>
</dbReference>
<dbReference type="SUPFAM" id="SSF53850">
    <property type="entry name" value="Periplasmic binding protein-like II"/>
    <property type="match status" value="1"/>
</dbReference>
<evidence type="ECO:0000256" key="3">
    <source>
        <dbReference type="ARBA" id="ARBA00023125"/>
    </source>
</evidence>
<accession>A0A1I5IVP5</accession>
<dbReference type="FunFam" id="1.10.10.10:FF:000001">
    <property type="entry name" value="LysR family transcriptional regulator"/>
    <property type="match status" value="1"/>
</dbReference>
<proteinExistence type="inferred from homology"/>
<keyword evidence="4" id="KW-0804">Transcription</keyword>
<keyword evidence="3 6" id="KW-0238">DNA-binding</keyword>
<dbReference type="OrthoDB" id="9808620at2"/>
<dbReference type="InterPro" id="IPR036388">
    <property type="entry name" value="WH-like_DNA-bd_sf"/>
</dbReference>
<evidence type="ECO:0000313" key="7">
    <source>
        <dbReference type="Proteomes" id="UP000199236"/>
    </source>
</evidence>
<name>A0A1I5IVP5_9HYPH</name>
<dbReference type="Gene3D" id="3.40.190.290">
    <property type="match status" value="1"/>
</dbReference>
<comment type="similarity">
    <text evidence="1">Belongs to the LysR transcriptional regulatory family.</text>
</comment>
<evidence type="ECO:0000259" key="5">
    <source>
        <dbReference type="PROSITE" id="PS50931"/>
    </source>
</evidence>